<evidence type="ECO:0000313" key="2">
    <source>
        <dbReference type="EMBL" id="MBL1072857.1"/>
    </source>
</evidence>
<name>A0ABS1LX26_9NOCA</name>
<keyword evidence="3" id="KW-1185">Reference proteome</keyword>
<reference evidence="2 3" key="1">
    <citation type="submission" date="2021-01" db="EMBL/GenBank/DDBJ databases">
        <title>WGS of actinomycetes isolated from Thailand.</title>
        <authorList>
            <person name="Thawai C."/>
        </authorList>
    </citation>
    <scope>NUCLEOTIDE SEQUENCE [LARGE SCALE GENOMIC DNA]</scope>
    <source>
        <strain evidence="2 3">LPG 2</strain>
    </source>
</reference>
<dbReference type="EMBL" id="JAERRJ010000001">
    <property type="protein sequence ID" value="MBL1072857.1"/>
    <property type="molecule type" value="Genomic_DNA"/>
</dbReference>
<protein>
    <submittedName>
        <fullName evidence="2">Uncharacterized protein</fullName>
    </submittedName>
</protein>
<accession>A0ABS1LX26</accession>
<gene>
    <name evidence="2" type="ORF">JK358_00445</name>
</gene>
<dbReference type="Proteomes" id="UP000602198">
    <property type="component" value="Unassembled WGS sequence"/>
</dbReference>
<keyword evidence="1" id="KW-0812">Transmembrane</keyword>
<sequence>MSDVDDQPVRIDQGETRTLLPFLLAAGVIMVVIIGIVIAALVSPAEKNVTDSDRLAVAARNYTASRTGTDVLDPTVTCPGFDPNRAPLKVPTGEMSATFDLLKLDAAEVNGDQATAQVTVRTNGVESTSTWHFARTDRVWLVCNS</sequence>
<keyword evidence="1" id="KW-0472">Membrane</keyword>
<organism evidence="2 3">
    <name type="scientific">Nocardia acididurans</name>
    <dbReference type="NCBI Taxonomy" id="2802282"/>
    <lineage>
        <taxon>Bacteria</taxon>
        <taxon>Bacillati</taxon>
        <taxon>Actinomycetota</taxon>
        <taxon>Actinomycetes</taxon>
        <taxon>Mycobacteriales</taxon>
        <taxon>Nocardiaceae</taxon>
        <taxon>Nocardia</taxon>
    </lineage>
</organism>
<evidence type="ECO:0000313" key="3">
    <source>
        <dbReference type="Proteomes" id="UP000602198"/>
    </source>
</evidence>
<evidence type="ECO:0000256" key="1">
    <source>
        <dbReference type="SAM" id="Phobius"/>
    </source>
</evidence>
<feature type="transmembrane region" description="Helical" evidence="1">
    <location>
        <begin position="20"/>
        <end position="42"/>
    </location>
</feature>
<keyword evidence="1" id="KW-1133">Transmembrane helix</keyword>
<comment type="caution">
    <text evidence="2">The sequence shown here is derived from an EMBL/GenBank/DDBJ whole genome shotgun (WGS) entry which is preliminary data.</text>
</comment>
<proteinExistence type="predicted"/>
<dbReference type="RefSeq" id="WP_201941974.1">
    <property type="nucleotide sequence ID" value="NZ_JAERRJ010000001.1"/>
</dbReference>